<organism evidence="6">
    <name type="scientific">Fagus sylvatica</name>
    <name type="common">Beechnut</name>
    <dbReference type="NCBI Taxonomy" id="28930"/>
    <lineage>
        <taxon>Eukaryota</taxon>
        <taxon>Viridiplantae</taxon>
        <taxon>Streptophyta</taxon>
        <taxon>Embryophyta</taxon>
        <taxon>Tracheophyta</taxon>
        <taxon>Spermatophyta</taxon>
        <taxon>Magnoliopsida</taxon>
        <taxon>eudicotyledons</taxon>
        <taxon>Gunneridae</taxon>
        <taxon>Pentapetalae</taxon>
        <taxon>rosids</taxon>
        <taxon>fabids</taxon>
        <taxon>Fagales</taxon>
        <taxon>Fagaceae</taxon>
        <taxon>Fagus</taxon>
    </lineage>
</organism>
<evidence type="ECO:0000256" key="3">
    <source>
        <dbReference type="ARBA" id="ARBA00022801"/>
    </source>
</evidence>
<evidence type="ECO:0000256" key="4">
    <source>
        <dbReference type="ARBA" id="ARBA00023180"/>
    </source>
</evidence>
<keyword evidence="4" id="KW-0325">Glycoprotein</keyword>
<dbReference type="Pfam" id="PF00657">
    <property type="entry name" value="Lipase_GDSL"/>
    <property type="match status" value="1"/>
</dbReference>
<dbReference type="InterPro" id="IPR001087">
    <property type="entry name" value="GDSL"/>
</dbReference>
<evidence type="ECO:0000256" key="5">
    <source>
        <dbReference type="SAM" id="SignalP"/>
    </source>
</evidence>
<dbReference type="AlphaFoldDB" id="A0A2N9FZA3"/>
<gene>
    <name evidence="6" type="ORF">FSB_LOCUS23798</name>
</gene>
<dbReference type="InterPro" id="IPR036514">
    <property type="entry name" value="SGNH_hydro_sf"/>
</dbReference>
<reference evidence="6" key="1">
    <citation type="submission" date="2018-02" db="EMBL/GenBank/DDBJ databases">
        <authorList>
            <person name="Cohen D.B."/>
            <person name="Kent A.D."/>
        </authorList>
    </citation>
    <scope>NUCLEOTIDE SEQUENCE</scope>
</reference>
<sequence length="557" mass="62024">MANTKAVFSSLITLIAFFLLLLLLPQCIDCIHAHSLEVCKFDAIYQFGDSISDTGNRIRENPDSPFSRLPYGKTFFKKATGRCSNGLLMIDYIAQAAGIPFLPPYLDQDTLNFSGHGKNFAVAGATASPKNLPAKTNISISVTRSSLNVQLDWMSTYMNRTCHNAEDCAEKLKTALFMVGEIGGNDYNFAFFQGKTVEEVRDMVPEVVQAIKDAVTRVISYGAARVVVPGNFPIGCFPVYLTTFHTNNSAAYDEFHCLKGVNRLSIYHNDQLKEAIEDLRKENPQVIIVYGDYYNAFLSVYHHASFLGFDTSSLQKSCCGVGGDYDFSMIQKCGDPGVPVCRNPHERISWDGIHPTQKVYQYMAYWLIHDILPELHFGHFEERGLLSIADYFHKFTQLSDTLAAVDQPFPPHEALSFLLAGLGSEYDSLVTSVKTQLHPMSLEDLYGHMLGHELRLAQNQPTVDLSNVSANFTNKGPSTRGGRGGRFTYNYNSNCGGGCSNSKRSRGRGRQNFSSNRPVYQVCQKVGHVALQCYHRFDNSYTIDNTPPMQALLATPQ</sequence>
<keyword evidence="3" id="KW-0378">Hydrolase</keyword>
<evidence type="ECO:0000256" key="1">
    <source>
        <dbReference type="ARBA" id="ARBA00008668"/>
    </source>
</evidence>
<evidence type="ECO:0000313" key="6">
    <source>
        <dbReference type="EMBL" id="SPC95916.1"/>
    </source>
</evidence>
<comment type="similarity">
    <text evidence="1">Belongs to the 'GDSL' lipolytic enzyme family.</text>
</comment>
<keyword evidence="2 5" id="KW-0732">Signal</keyword>
<dbReference type="PANTHER" id="PTHR22835:SF517">
    <property type="entry name" value="GDSL-LIKE LIPASE_ACYLHYDROLASE FAMILY PROTEIN, EXPRESSED"/>
    <property type="match status" value="1"/>
</dbReference>
<dbReference type="CDD" id="cd01837">
    <property type="entry name" value="SGNH_plant_lipase_like"/>
    <property type="match status" value="1"/>
</dbReference>
<name>A0A2N9FZA3_FAGSY</name>
<protein>
    <submittedName>
        <fullName evidence="6">Uncharacterized protein</fullName>
    </submittedName>
</protein>
<dbReference type="InterPro" id="IPR035669">
    <property type="entry name" value="SGNH_plant_lipase-like"/>
</dbReference>
<dbReference type="SUPFAM" id="SSF52266">
    <property type="entry name" value="SGNH hydrolase"/>
    <property type="match status" value="1"/>
</dbReference>
<proteinExistence type="inferred from homology"/>
<dbReference type="Gene3D" id="3.40.50.1110">
    <property type="entry name" value="SGNH hydrolase"/>
    <property type="match status" value="1"/>
</dbReference>
<dbReference type="PANTHER" id="PTHR22835">
    <property type="entry name" value="ZINC FINGER FYVE DOMAIN CONTAINING PROTEIN"/>
    <property type="match status" value="1"/>
</dbReference>
<dbReference type="GO" id="GO:0016788">
    <property type="term" value="F:hydrolase activity, acting on ester bonds"/>
    <property type="evidence" value="ECO:0007669"/>
    <property type="project" value="InterPro"/>
</dbReference>
<feature type="signal peptide" evidence="5">
    <location>
        <begin position="1"/>
        <end position="33"/>
    </location>
</feature>
<accession>A0A2N9FZA3</accession>
<evidence type="ECO:0000256" key="2">
    <source>
        <dbReference type="ARBA" id="ARBA00022729"/>
    </source>
</evidence>
<feature type="chain" id="PRO_5014731376" evidence="5">
    <location>
        <begin position="34"/>
        <end position="557"/>
    </location>
</feature>
<dbReference type="EMBL" id="OIVN01001617">
    <property type="protein sequence ID" value="SPC95916.1"/>
    <property type="molecule type" value="Genomic_DNA"/>
</dbReference>